<dbReference type="Pfam" id="PF05239">
    <property type="entry name" value="PRC"/>
    <property type="match status" value="1"/>
</dbReference>
<evidence type="ECO:0000313" key="2">
    <source>
        <dbReference type="EMBL" id="UYQ71976.1"/>
    </source>
</evidence>
<dbReference type="RefSeq" id="WP_264225621.1">
    <property type="nucleotide sequence ID" value="NZ_CP107716.1"/>
</dbReference>
<dbReference type="InterPro" id="IPR011033">
    <property type="entry name" value="PRC_barrel-like_sf"/>
</dbReference>
<dbReference type="SUPFAM" id="SSF50346">
    <property type="entry name" value="PRC-barrel domain"/>
    <property type="match status" value="1"/>
</dbReference>
<accession>A0ABY6IN03</accession>
<proteinExistence type="predicted"/>
<organism evidence="2 3">
    <name type="scientific">Pelagibacterium flavum</name>
    <dbReference type="NCBI Taxonomy" id="2984530"/>
    <lineage>
        <taxon>Bacteria</taxon>
        <taxon>Pseudomonadati</taxon>
        <taxon>Pseudomonadota</taxon>
        <taxon>Alphaproteobacteria</taxon>
        <taxon>Hyphomicrobiales</taxon>
        <taxon>Devosiaceae</taxon>
        <taxon>Pelagibacterium</taxon>
    </lineage>
</organism>
<dbReference type="Gene3D" id="3.90.50.10">
    <property type="entry name" value="Photosynthetic Reaction Center, subunit H, domain 2"/>
    <property type="match status" value="1"/>
</dbReference>
<evidence type="ECO:0000313" key="3">
    <source>
        <dbReference type="Proteomes" id="UP001163882"/>
    </source>
</evidence>
<dbReference type="InterPro" id="IPR027275">
    <property type="entry name" value="PRC-brl_dom"/>
</dbReference>
<name>A0ABY6IN03_9HYPH</name>
<protein>
    <submittedName>
        <fullName evidence="2">PRC-barrel domain-containing protein</fullName>
    </submittedName>
</protein>
<gene>
    <name evidence="2" type="ORF">OF122_18365</name>
</gene>
<reference evidence="2" key="1">
    <citation type="submission" date="2022-10" db="EMBL/GenBank/DDBJ databases">
        <title>YIM 151497 complete genome.</title>
        <authorList>
            <person name="Chen X."/>
        </authorList>
    </citation>
    <scope>NUCLEOTIDE SEQUENCE</scope>
    <source>
        <strain evidence="2">YIM 151497</strain>
    </source>
</reference>
<dbReference type="InterPro" id="IPR014747">
    <property type="entry name" value="Bac_photo_RC_H_C"/>
</dbReference>
<evidence type="ECO:0000259" key="1">
    <source>
        <dbReference type="Pfam" id="PF05239"/>
    </source>
</evidence>
<dbReference type="PANTHER" id="PTHR36505:SF1">
    <property type="entry name" value="BLR1072 PROTEIN"/>
    <property type="match status" value="1"/>
</dbReference>
<feature type="domain" description="PRC-barrel" evidence="1">
    <location>
        <begin position="20"/>
        <end position="94"/>
    </location>
</feature>
<dbReference type="Proteomes" id="UP001163882">
    <property type="component" value="Chromosome"/>
</dbReference>
<dbReference type="EMBL" id="CP107716">
    <property type="protein sequence ID" value="UYQ71976.1"/>
    <property type="molecule type" value="Genomic_DNA"/>
</dbReference>
<keyword evidence="3" id="KW-1185">Reference proteome</keyword>
<sequence>MAEVKGELLSLNDTQLTTKESAEDIRGRDVLDASGDKIGHVSDLLVDDGEKKVRLMEVAHGGLLGIGEEKVFVPIDAITDIGADAVHIDRSREHVARAPVYDPEIGERRDYYEGLYDYYGYAPFWGPGYAYPAYPYF</sequence>
<dbReference type="PANTHER" id="PTHR36505">
    <property type="entry name" value="BLR1072 PROTEIN"/>
    <property type="match status" value="1"/>
</dbReference>